<keyword evidence="4 7" id="KW-0812">Transmembrane</keyword>
<dbReference type="InterPro" id="IPR049278">
    <property type="entry name" value="MS_channel_C"/>
</dbReference>
<protein>
    <submittedName>
        <fullName evidence="10">Mechanosensitive ion channel domain-containing protein</fullName>
    </submittedName>
</protein>
<comment type="caution">
    <text evidence="10">The sequence shown here is derived from an EMBL/GenBank/DDBJ whole genome shotgun (WGS) entry which is preliminary data.</text>
</comment>
<dbReference type="Pfam" id="PF00924">
    <property type="entry name" value="MS_channel_2nd"/>
    <property type="match status" value="1"/>
</dbReference>
<feature type="transmembrane region" description="Helical" evidence="7">
    <location>
        <begin position="207"/>
        <end position="232"/>
    </location>
</feature>
<dbReference type="InterPro" id="IPR052702">
    <property type="entry name" value="MscS-like_channel"/>
</dbReference>
<evidence type="ECO:0000259" key="8">
    <source>
        <dbReference type="Pfam" id="PF00924"/>
    </source>
</evidence>
<dbReference type="SUPFAM" id="SSF50182">
    <property type="entry name" value="Sm-like ribonucleoproteins"/>
    <property type="match status" value="1"/>
</dbReference>
<dbReference type="Pfam" id="PF21082">
    <property type="entry name" value="MS_channel_3rd"/>
    <property type="match status" value="1"/>
</dbReference>
<feature type="transmembrane region" description="Helical" evidence="7">
    <location>
        <begin position="159"/>
        <end position="176"/>
    </location>
</feature>
<evidence type="ECO:0000256" key="1">
    <source>
        <dbReference type="ARBA" id="ARBA00004651"/>
    </source>
</evidence>
<evidence type="ECO:0000256" key="6">
    <source>
        <dbReference type="ARBA" id="ARBA00023136"/>
    </source>
</evidence>
<dbReference type="Proteomes" id="UP001302329">
    <property type="component" value="Unassembled WGS sequence"/>
</dbReference>
<dbReference type="Gene3D" id="1.10.287.1260">
    <property type="match status" value="1"/>
</dbReference>
<keyword evidence="3" id="KW-1003">Cell membrane</keyword>
<dbReference type="InterPro" id="IPR010920">
    <property type="entry name" value="LSM_dom_sf"/>
</dbReference>
<evidence type="ECO:0000313" key="11">
    <source>
        <dbReference type="Proteomes" id="UP001302329"/>
    </source>
</evidence>
<dbReference type="SUPFAM" id="SSF82861">
    <property type="entry name" value="Mechanosensitive channel protein MscS (YggB), transmembrane region"/>
    <property type="match status" value="1"/>
</dbReference>
<feature type="domain" description="Mechanosensitive ion channel MscS C-terminal" evidence="9">
    <location>
        <begin position="425"/>
        <end position="505"/>
    </location>
</feature>
<dbReference type="InterPro" id="IPR011014">
    <property type="entry name" value="MscS_channel_TM-2"/>
</dbReference>
<dbReference type="InterPro" id="IPR006686">
    <property type="entry name" value="MscS_channel_CS"/>
</dbReference>
<keyword evidence="11" id="KW-1185">Reference proteome</keyword>
<dbReference type="InterPro" id="IPR006685">
    <property type="entry name" value="MscS_channel_2nd"/>
</dbReference>
<accession>A0ABU5SRR9</accession>
<feature type="transmembrane region" description="Helical" evidence="7">
    <location>
        <begin position="333"/>
        <end position="352"/>
    </location>
</feature>
<gene>
    <name evidence="10" type="ORF">VB739_01380</name>
</gene>
<keyword evidence="5 7" id="KW-1133">Transmembrane helix</keyword>
<dbReference type="InterPro" id="IPR011066">
    <property type="entry name" value="MscS_channel_C_sf"/>
</dbReference>
<dbReference type="RefSeq" id="WP_323355354.1">
    <property type="nucleotide sequence ID" value="NZ_JAYGHY010000003.1"/>
</dbReference>
<keyword evidence="6 7" id="KW-0472">Membrane</keyword>
<dbReference type="EMBL" id="JAYGHY010000003">
    <property type="protein sequence ID" value="MEA5441201.1"/>
    <property type="molecule type" value="Genomic_DNA"/>
</dbReference>
<dbReference type="InterPro" id="IPR023408">
    <property type="entry name" value="MscS_beta-dom_sf"/>
</dbReference>
<reference evidence="10 11" key="1">
    <citation type="submission" date="2023-12" db="EMBL/GenBank/DDBJ databases">
        <title>Baltic Sea Cyanobacteria.</title>
        <authorList>
            <person name="Delbaje E."/>
            <person name="Fewer D.P."/>
            <person name="Shishido T.K."/>
        </authorList>
    </citation>
    <scope>NUCLEOTIDE SEQUENCE [LARGE SCALE GENOMIC DNA]</scope>
    <source>
        <strain evidence="10 11">UHCC 0281</strain>
    </source>
</reference>
<comment type="subcellular location">
    <subcellularLocation>
        <location evidence="1">Cell membrane</location>
        <topology evidence="1">Multi-pass membrane protein</topology>
    </subcellularLocation>
</comment>
<evidence type="ECO:0000256" key="2">
    <source>
        <dbReference type="ARBA" id="ARBA00008017"/>
    </source>
</evidence>
<dbReference type="PANTHER" id="PTHR30347">
    <property type="entry name" value="POTASSIUM CHANNEL RELATED"/>
    <property type="match status" value="1"/>
</dbReference>
<organism evidence="10 11">
    <name type="scientific">Cyanobium gracile UHCC 0281</name>
    <dbReference type="NCBI Taxonomy" id="3110309"/>
    <lineage>
        <taxon>Bacteria</taxon>
        <taxon>Bacillati</taxon>
        <taxon>Cyanobacteriota</taxon>
        <taxon>Cyanophyceae</taxon>
        <taxon>Synechococcales</taxon>
        <taxon>Prochlorococcaceae</taxon>
        <taxon>Cyanobium</taxon>
    </lineage>
</organism>
<dbReference type="PANTHER" id="PTHR30347:SF1">
    <property type="entry name" value="MECHANOSENSITIVE CHANNEL MSCK"/>
    <property type="match status" value="1"/>
</dbReference>
<proteinExistence type="inferred from homology"/>
<dbReference type="Gene3D" id="2.30.30.60">
    <property type="match status" value="1"/>
</dbReference>
<evidence type="ECO:0000256" key="7">
    <source>
        <dbReference type="SAM" id="Phobius"/>
    </source>
</evidence>
<feature type="transmembrane region" description="Helical" evidence="7">
    <location>
        <begin position="305"/>
        <end position="327"/>
    </location>
</feature>
<dbReference type="SUPFAM" id="SSF82689">
    <property type="entry name" value="Mechanosensitive channel protein MscS (YggB), C-terminal domain"/>
    <property type="match status" value="1"/>
</dbReference>
<evidence type="ECO:0000313" key="10">
    <source>
        <dbReference type="EMBL" id="MEA5441201.1"/>
    </source>
</evidence>
<evidence type="ECO:0000256" key="3">
    <source>
        <dbReference type="ARBA" id="ARBA00022475"/>
    </source>
</evidence>
<name>A0ABU5SRR9_9CYAN</name>
<evidence type="ECO:0000259" key="9">
    <source>
        <dbReference type="Pfam" id="PF21082"/>
    </source>
</evidence>
<sequence>MTLQPTLPSRRWPRCGLGRRSRGRLVVLAALAILLVVAPFHGARAQARPEIPAFLELDGHRLFEVTASKDYSAKQRVERANRLLQDVVASKQPGKIGVRELNNLPVITLDGEVILTVTRRDTPETMVVGQQAELWRRTIASAIARGRAQRQPAYVARRIPVSLGILGLAFLLQRLLRRLWQRFLPSALTQPLASEPGSVRPLRGMDWLLHGVLVVLQFGVWVAAVRVIAGFFPATRLLISRLFEAVSESLGSPFLPLGGRSYSVLDAVILVALFLVLVRGVAFLTGMLRTRVLQRTGIEPGSQEAIAFILQYGLLFLGTLVLLQLWGLNLTSLALFASVLGVGVGLGLQGIAKNLISGLIIMFERPIQVNDFVEVGDLQGTVTRVNLRSTEVVTLDRISIIVPNAEFLESRVVNWSHGSPISRLRIPVGVAYGSDCQLVRQALLDACEGFPDILAAPPPWVFFTGFGESSLDFLLLVWISQPRRQYEIRSELNFRIEAMLRRHDLTIPFPQRDLHLRNERIEVAFPADITDALIARLSPPPPDAEA</sequence>
<evidence type="ECO:0000256" key="4">
    <source>
        <dbReference type="ARBA" id="ARBA00022692"/>
    </source>
</evidence>
<comment type="similarity">
    <text evidence="2">Belongs to the MscS (TC 1.A.23) family.</text>
</comment>
<dbReference type="Gene3D" id="3.30.70.100">
    <property type="match status" value="1"/>
</dbReference>
<feature type="transmembrane region" description="Helical" evidence="7">
    <location>
        <begin position="262"/>
        <end position="284"/>
    </location>
</feature>
<dbReference type="PROSITE" id="PS01246">
    <property type="entry name" value="UPF0003"/>
    <property type="match status" value="1"/>
</dbReference>
<feature type="domain" description="Mechanosensitive ion channel MscS" evidence="8">
    <location>
        <begin position="351"/>
        <end position="417"/>
    </location>
</feature>
<evidence type="ECO:0000256" key="5">
    <source>
        <dbReference type="ARBA" id="ARBA00022989"/>
    </source>
</evidence>